<comment type="caution">
    <text evidence="1">The sequence shown here is derived from an EMBL/GenBank/DDBJ whole genome shotgun (WGS) entry which is preliminary data.</text>
</comment>
<name>A0ABY0G4H0_9PLEO</name>
<keyword evidence="2" id="KW-1185">Reference proteome</keyword>
<reference evidence="2" key="1">
    <citation type="journal article" date="2019" name="bioRxiv">
        <title>Genomics, evolutionary history and diagnostics of the Alternaria alternata species group including apple and Asian pear pathotypes.</title>
        <authorList>
            <person name="Armitage A.D."/>
            <person name="Cockerton H.M."/>
            <person name="Sreenivasaprasad S."/>
            <person name="Woodhall J.W."/>
            <person name="Lane C.R."/>
            <person name="Harrison R.J."/>
            <person name="Clarkson J.P."/>
        </authorList>
    </citation>
    <scope>NUCLEOTIDE SEQUENCE [LARGE SCALE GENOMIC DNA]</scope>
    <source>
        <strain evidence="2">FERA 635</strain>
    </source>
</reference>
<accession>A0ABY0G4H0</accession>
<gene>
    <name evidence="1" type="ORF">AA0119_g7895</name>
</gene>
<protein>
    <submittedName>
        <fullName evidence="1">Uncharacterized protein</fullName>
    </submittedName>
</protein>
<dbReference type="EMBL" id="PDXF01000033">
    <property type="protein sequence ID" value="RYN96989.1"/>
    <property type="molecule type" value="Genomic_DNA"/>
</dbReference>
<proteinExistence type="predicted"/>
<evidence type="ECO:0000313" key="2">
    <source>
        <dbReference type="Proteomes" id="UP000293195"/>
    </source>
</evidence>
<sequence>MSNGDVGYHGQVWIDPFDSLQWMSGSMGEVIFDRVTAFDVAMAESIDKDEHHGA</sequence>
<organism evidence="1 2">
    <name type="scientific">Alternaria tenuissima</name>
    <dbReference type="NCBI Taxonomy" id="119927"/>
    <lineage>
        <taxon>Eukaryota</taxon>
        <taxon>Fungi</taxon>
        <taxon>Dikarya</taxon>
        <taxon>Ascomycota</taxon>
        <taxon>Pezizomycotina</taxon>
        <taxon>Dothideomycetes</taxon>
        <taxon>Pleosporomycetidae</taxon>
        <taxon>Pleosporales</taxon>
        <taxon>Pleosporineae</taxon>
        <taxon>Pleosporaceae</taxon>
        <taxon>Alternaria</taxon>
        <taxon>Alternaria sect. Alternaria</taxon>
        <taxon>Alternaria alternata complex</taxon>
    </lineage>
</organism>
<evidence type="ECO:0000313" key="1">
    <source>
        <dbReference type="EMBL" id="RYN96989.1"/>
    </source>
</evidence>
<dbReference type="Proteomes" id="UP000293195">
    <property type="component" value="Unassembled WGS sequence"/>
</dbReference>